<feature type="transmembrane region" description="Helical" evidence="1">
    <location>
        <begin position="28"/>
        <end position="48"/>
    </location>
</feature>
<proteinExistence type="predicted"/>
<evidence type="ECO:0000313" key="2">
    <source>
        <dbReference type="EMBL" id="SEC62960.1"/>
    </source>
</evidence>
<keyword evidence="1" id="KW-0472">Membrane</keyword>
<feature type="transmembrane region" description="Helical" evidence="1">
    <location>
        <begin position="220"/>
        <end position="243"/>
    </location>
</feature>
<feature type="transmembrane region" description="Helical" evidence="1">
    <location>
        <begin position="195"/>
        <end position="214"/>
    </location>
</feature>
<dbReference type="RefSeq" id="WP_143060663.1">
    <property type="nucleotide sequence ID" value="NZ_FNSO01000004.1"/>
</dbReference>
<keyword evidence="3" id="KW-1185">Reference proteome</keyword>
<feature type="transmembrane region" description="Helical" evidence="1">
    <location>
        <begin position="165"/>
        <end position="183"/>
    </location>
</feature>
<evidence type="ECO:0000256" key="1">
    <source>
        <dbReference type="SAM" id="Phobius"/>
    </source>
</evidence>
<evidence type="ECO:0000313" key="3">
    <source>
        <dbReference type="Proteomes" id="UP000199622"/>
    </source>
</evidence>
<gene>
    <name evidence="2" type="ORF">SAMN04489727_4463</name>
</gene>
<accession>A0A1H4U316</accession>
<reference evidence="3" key="1">
    <citation type="submission" date="2016-10" db="EMBL/GenBank/DDBJ databases">
        <authorList>
            <person name="Varghese N."/>
            <person name="Submissions S."/>
        </authorList>
    </citation>
    <scope>NUCLEOTIDE SEQUENCE [LARGE SCALE GENOMIC DNA]</scope>
    <source>
        <strain evidence="3">DSM 44544</strain>
    </source>
</reference>
<dbReference type="Proteomes" id="UP000199622">
    <property type="component" value="Unassembled WGS sequence"/>
</dbReference>
<dbReference type="OrthoDB" id="4965056at2"/>
<dbReference type="AlphaFoldDB" id="A0A1H4U316"/>
<keyword evidence="1" id="KW-1133">Transmembrane helix</keyword>
<protein>
    <submittedName>
        <fullName evidence="2">Uncharacterized protein</fullName>
    </submittedName>
</protein>
<name>A0A1H4U316_9PSEU</name>
<keyword evidence="1" id="KW-0812">Transmembrane</keyword>
<sequence>MAVRKPPGSRVGNSEPADGSGDVHLCRAALPVGVVTALLGMVGLVAGITTPARSGAFCRGPCVAYPYTDVAAFVPRDYWWMYPGLALALVAVVFVVCLARWAPSGRGVLAVVSVCSTAIGAAVLVVDYGVQLSVVQPALLARQTDGLTLWSQYNPHGLFIALENIGYALLGGAMLLLGVALAQHRARAPRVVGRVLGIGGALSIALLVVLVSIYRADLDVPYEVAAVSVTWLVLTVTGTLVAVHSARTRRSAAGSEAR</sequence>
<dbReference type="EMBL" id="FNSO01000004">
    <property type="protein sequence ID" value="SEC62960.1"/>
    <property type="molecule type" value="Genomic_DNA"/>
</dbReference>
<organism evidence="2 3">
    <name type="scientific">Amycolatopsis tolypomycina</name>
    <dbReference type="NCBI Taxonomy" id="208445"/>
    <lineage>
        <taxon>Bacteria</taxon>
        <taxon>Bacillati</taxon>
        <taxon>Actinomycetota</taxon>
        <taxon>Actinomycetes</taxon>
        <taxon>Pseudonocardiales</taxon>
        <taxon>Pseudonocardiaceae</taxon>
        <taxon>Amycolatopsis</taxon>
    </lineage>
</organism>
<feature type="transmembrane region" description="Helical" evidence="1">
    <location>
        <begin position="108"/>
        <end position="130"/>
    </location>
</feature>
<feature type="transmembrane region" description="Helical" evidence="1">
    <location>
        <begin position="79"/>
        <end position="101"/>
    </location>
</feature>